<dbReference type="EMBL" id="BGPR01000146">
    <property type="protein sequence ID" value="GBL99205.1"/>
    <property type="molecule type" value="Genomic_DNA"/>
</dbReference>
<reference evidence="1 2" key="1">
    <citation type="journal article" date="2019" name="Sci. Rep.">
        <title>Orb-weaving spider Araneus ventricosus genome elucidates the spidroin gene catalogue.</title>
        <authorList>
            <person name="Kono N."/>
            <person name="Nakamura H."/>
            <person name="Ohtoshi R."/>
            <person name="Moran D.A.P."/>
            <person name="Shinohara A."/>
            <person name="Yoshida Y."/>
            <person name="Fujiwara M."/>
            <person name="Mori M."/>
            <person name="Tomita M."/>
            <person name="Arakawa K."/>
        </authorList>
    </citation>
    <scope>NUCLEOTIDE SEQUENCE [LARGE SCALE GENOMIC DNA]</scope>
</reference>
<evidence type="ECO:0000313" key="1">
    <source>
        <dbReference type="EMBL" id="GBL99205.1"/>
    </source>
</evidence>
<comment type="caution">
    <text evidence="1">The sequence shown here is derived from an EMBL/GenBank/DDBJ whole genome shotgun (WGS) entry which is preliminary data.</text>
</comment>
<dbReference type="OrthoDB" id="8065733at2759"/>
<protein>
    <submittedName>
        <fullName evidence="1">Uncharacterized protein</fullName>
    </submittedName>
</protein>
<name>A0A4Y2C603_ARAVE</name>
<accession>A0A4Y2C603</accession>
<evidence type="ECO:0000313" key="2">
    <source>
        <dbReference type="Proteomes" id="UP000499080"/>
    </source>
</evidence>
<dbReference type="AlphaFoldDB" id="A0A4Y2C603"/>
<organism evidence="1 2">
    <name type="scientific">Araneus ventricosus</name>
    <name type="common">Orbweaver spider</name>
    <name type="synonym">Epeira ventricosa</name>
    <dbReference type="NCBI Taxonomy" id="182803"/>
    <lineage>
        <taxon>Eukaryota</taxon>
        <taxon>Metazoa</taxon>
        <taxon>Ecdysozoa</taxon>
        <taxon>Arthropoda</taxon>
        <taxon>Chelicerata</taxon>
        <taxon>Arachnida</taxon>
        <taxon>Araneae</taxon>
        <taxon>Araneomorphae</taxon>
        <taxon>Entelegynae</taxon>
        <taxon>Araneoidea</taxon>
        <taxon>Araneidae</taxon>
        <taxon>Araneus</taxon>
    </lineage>
</organism>
<proteinExistence type="predicted"/>
<gene>
    <name evidence="1" type="ORF">AVEN_140672_1</name>
</gene>
<keyword evidence="2" id="KW-1185">Reference proteome</keyword>
<sequence length="121" mass="13784">MSLISEECCTKLELSRNSSSHTIIGTGNQIVRNSDTFVKLEFTSVLHPDIYNIKALVIRYLTTNLSNSNMSHYHWNLIQNLQFADPEFHISKRIDIIPGADIFFELLLGNQIKGAKIPICY</sequence>
<dbReference type="Proteomes" id="UP000499080">
    <property type="component" value="Unassembled WGS sequence"/>
</dbReference>